<comment type="caution">
    <text evidence="2">The sequence shown here is derived from an EMBL/GenBank/DDBJ whole genome shotgun (WGS) entry which is preliminary data.</text>
</comment>
<evidence type="ECO:0000313" key="2">
    <source>
        <dbReference type="EMBL" id="KAA6306050.1"/>
    </source>
</evidence>
<gene>
    <name evidence="2" type="ORF">EZS27_042295</name>
</gene>
<evidence type="ECO:0000256" key="1">
    <source>
        <dbReference type="SAM" id="MobiDB-lite"/>
    </source>
</evidence>
<name>A0A5J4PAN5_9ZZZZ</name>
<protein>
    <submittedName>
        <fullName evidence="2">Uncharacterized protein</fullName>
    </submittedName>
</protein>
<feature type="compositionally biased region" description="Basic and acidic residues" evidence="1">
    <location>
        <begin position="9"/>
        <end position="35"/>
    </location>
</feature>
<reference evidence="2" key="1">
    <citation type="submission" date="2019-03" db="EMBL/GenBank/DDBJ databases">
        <title>Single cell metagenomics reveals metabolic interactions within the superorganism composed of flagellate Streblomastix strix and complex community of Bacteroidetes bacteria on its surface.</title>
        <authorList>
            <person name="Treitli S.C."/>
            <person name="Kolisko M."/>
            <person name="Husnik F."/>
            <person name="Keeling P."/>
            <person name="Hampl V."/>
        </authorList>
    </citation>
    <scope>NUCLEOTIDE SEQUENCE</scope>
    <source>
        <strain evidence="2">STM</strain>
    </source>
</reference>
<dbReference type="EMBL" id="SNRY01010209">
    <property type="protein sequence ID" value="KAA6306050.1"/>
    <property type="molecule type" value="Genomic_DNA"/>
</dbReference>
<accession>A0A5J4PAN5</accession>
<dbReference type="AlphaFoldDB" id="A0A5J4PAN5"/>
<organism evidence="2">
    <name type="scientific">termite gut metagenome</name>
    <dbReference type="NCBI Taxonomy" id="433724"/>
    <lineage>
        <taxon>unclassified sequences</taxon>
        <taxon>metagenomes</taxon>
        <taxon>organismal metagenomes</taxon>
    </lineage>
</organism>
<feature type="region of interest" description="Disordered" evidence="1">
    <location>
        <begin position="1"/>
        <end position="35"/>
    </location>
</feature>
<sequence length="58" mass="6777">MLSGYSQIKEAREQERTKHPDKEVYNAAPEKDEIMSDALKKPSELGLIHQKMNKHFYS</sequence>
<feature type="non-terminal residue" evidence="2">
    <location>
        <position position="58"/>
    </location>
</feature>
<proteinExistence type="predicted"/>